<reference evidence="1 2" key="1">
    <citation type="journal article" date="2019" name="Emerg. Microbes Infect.">
        <title>Comprehensive subspecies identification of 175 nontuberculous mycobacteria species based on 7547 genomic profiles.</title>
        <authorList>
            <person name="Matsumoto Y."/>
            <person name="Kinjo T."/>
            <person name="Motooka D."/>
            <person name="Nabeya D."/>
            <person name="Jung N."/>
            <person name="Uechi K."/>
            <person name="Horii T."/>
            <person name="Iida T."/>
            <person name="Fujita J."/>
            <person name="Nakamura S."/>
        </authorList>
    </citation>
    <scope>NUCLEOTIDE SEQUENCE [LARGE SCALE GENOMIC DNA]</scope>
    <source>
        <strain evidence="1 2">JCM 12272</strain>
    </source>
</reference>
<sequence>MLAFAVLWLETAKMHPSSTSCDFWKGQQEPSFLAAILRRFGWLDLSRTPYARHGTNAEQRSG</sequence>
<evidence type="ECO:0000313" key="1">
    <source>
        <dbReference type="EMBL" id="BBX27339.1"/>
    </source>
</evidence>
<dbReference type="Proteomes" id="UP000466906">
    <property type="component" value="Chromosome"/>
</dbReference>
<organism evidence="1 2">
    <name type="scientific">Mycolicibacterium alvei</name>
    <dbReference type="NCBI Taxonomy" id="67081"/>
    <lineage>
        <taxon>Bacteria</taxon>
        <taxon>Bacillati</taxon>
        <taxon>Actinomycetota</taxon>
        <taxon>Actinomycetes</taxon>
        <taxon>Mycobacteriales</taxon>
        <taxon>Mycobacteriaceae</taxon>
        <taxon>Mycolicibacterium</taxon>
    </lineage>
</organism>
<proteinExistence type="predicted"/>
<evidence type="ECO:0000313" key="2">
    <source>
        <dbReference type="Proteomes" id="UP000466906"/>
    </source>
</evidence>
<protein>
    <submittedName>
        <fullName evidence="1">Uncharacterized protein</fullName>
    </submittedName>
</protein>
<dbReference type="EMBL" id="AP022565">
    <property type="protein sequence ID" value="BBX27339.1"/>
    <property type="molecule type" value="Genomic_DNA"/>
</dbReference>
<dbReference type="KEGG" id="malv:MALV_24640"/>
<gene>
    <name evidence="1" type="ORF">MALV_24640</name>
</gene>
<name>A0A6N4USG7_9MYCO</name>
<keyword evidence="2" id="KW-1185">Reference proteome</keyword>
<dbReference type="AlphaFoldDB" id="A0A6N4USG7"/>
<accession>A0A6N4USG7</accession>